<dbReference type="Pfam" id="PF00378">
    <property type="entry name" value="ECH_1"/>
    <property type="match status" value="1"/>
</dbReference>
<keyword evidence="2" id="KW-0456">Lyase</keyword>
<accession>Q89GI0</accession>
<dbReference type="KEGG" id="bja:bll6365"/>
<dbReference type="CDD" id="cd06558">
    <property type="entry name" value="crotonase-like"/>
    <property type="match status" value="1"/>
</dbReference>
<dbReference type="STRING" id="224911.AAV28_29385"/>
<dbReference type="InParanoid" id="Q89GI0"/>
<dbReference type="PhylomeDB" id="Q89GI0"/>
<dbReference type="HOGENOM" id="CLU_009834_7_6_5"/>
<dbReference type="PANTHER" id="PTHR11941">
    <property type="entry name" value="ENOYL-COA HYDRATASE-RELATED"/>
    <property type="match status" value="1"/>
</dbReference>
<evidence type="ECO:0000313" key="4">
    <source>
        <dbReference type="EMBL" id="BAC51630.1"/>
    </source>
</evidence>
<dbReference type="EMBL" id="BA000040">
    <property type="protein sequence ID" value="BAC51630.1"/>
    <property type="molecule type" value="Genomic_DNA"/>
</dbReference>
<dbReference type="PATRIC" id="fig|224911.5.peg.6504"/>
<dbReference type="FunFam" id="1.10.12.10:FF:000001">
    <property type="entry name" value="Probable enoyl-CoA hydratase, mitochondrial"/>
    <property type="match status" value="1"/>
</dbReference>
<dbReference type="GO" id="GO:0016836">
    <property type="term" value="F:hydro-lyase activity"/>
    <property type="evidence" value="ECO:0007669"/>
    <property type="project" value="UniProtKB-ARBA"/>
</dbReference>
<dbReference type="InterPro" id="IPR029045">
    <property type="entry name" value="ClpP/crotonase-like_dom_sf"/>
</dbReference>
<protein>
    <submittedName>
        <fullName evidence="4">Enoyl CoA hydratase</fullName>
    </submittedName>
</protein>
<evidence type="ECO:0000313" key="5">
    <source>
        <dbReference type="Proteomes" id="UP000002526"/>
    </source>
</evidence>
<keyword evidence="5" id="KW-1185">Reference proteome</keyword>
<dbReference type="Gene3D" id="1.10.12.10">
    <property type="entry name" value="Lyase 2-enoyl-coa Hydratase, Chain A, domain 2"/>
    <property type="match status" value="1"/>
</dbReference>
<comment type="similarity">
    <text evidence="1">Belongs to the enoyl-CoA hydratase/isomerase family.</text>
</comment>
<dbReference type="Proteomes" id="UP000002526">
    <property type="component" value="Chromosome"/>
</dbReference>
<dbReference type="Gene3D" id="3.90.226.10">
    <property type="entry name" value="2-enoyl-CoA Hydratase, Chain A, domain 1"/>
    <property type="match status" value="1"/>
</dbReference>
<dbReference type="EnsemblBacteria" id="BAC51630">
    <property type="protein sequence ID" value="BAC51630"/>
    <property type="gene ID" value="BAC51630"/>
</dbReference>
<name>Q89GI0_BRADU</name>
<dbReference type="InterPro" id="IPR014748">
    <property type="entry name" value="Enoyl-CoA_hydra_C"/>
</dbReference>
<evidence type="ECO:0000256" key="2">
    <source>
        <dbReference type="ARBA" id="ARBA00023239"/>
    </source>
</evidence>
<dbReference type="AlphaFoldDB" id="Q89GI0"/>
<dbReference type="InterPro" id="IPR001753">
    <property type="entry name" value="Enoyl-CoA_hydra/iso"/>
</dbReference>
<dbReference type="eggNOG" id="COG1024">
    <property type="taxonomic scope" value="Bacteria"/>
</dbReference>
<organism evidence="4 5">
    <name type="scientific">Bradyrhizobium diazoefficiens (strain JCM 10833 / BCRC 13528 / IAM 13628 / NBRC 14792 / USDA 110)</name>
    <dbReference type="NCBI Taxonomy" id="224911"/>
    <lineage>
        <taxon>Bacteria</taxon>
        <taxon>Pseudomonadati</taxon>
        <taxon>Pseudomonadota</taxon>
        <taxon>Alphaproteobacteria</taxon>
        <taxon>Hyphomicrobiales</taxon>
        <taxon>Nitrobacteraceae</taxon>
        <taxon>Bradyrhizobium</taxon>
    </lineage>
</organism>
<dbReference type="FunFam" id="3.90.226.10:FF:000009">
    <property type="entry name" value="Carnitinyl-CoA dehydratase"/>
    <property type="match status" value="1"/>
</dbReference>
<proteinExistence type="inferred from homology"/>
<sequence length="280" mass="30538">MSTTQSSGHKRARRRSMRSDYETIATERRDNHVLLVTLNRPEASNAMNTQMGLDLMELFEGLSVDLEQLRAVVLTGSGTKAFCAGGDLKQRNGMTDEAWQAQHLVFERMLRAIIGCPIPVVAAVNGAAYGGGCEIAAAVDFVYASRNARFALTEVTLGIMPGAGGTQNLPRAVGERRAKELILSGLPFTAEEAERWGLVNRVLEQDQLLDATLAIADRIAGNGPLSVRQAKQSIHRGLQMSLADGLAFEIEAYNRLVPTADRREGVLAFNERRKPTFQGK</sequence>
<dbReference type="OrthoDB" id="9807606at2"/>
<evidence type="ECO:0000256" key="1">
    <source>
        <dbReference type="ARBA" id="ARBA00005254"/>
    </source>
</evidence>
<gene>
    <name evidence="4" type="primary">fadB</name>
</gene>
<evidence type="ECO:0000256" key="3">
    <source>
        <dbReference type="SAM" id="MobiDB-lite"/>
    </source>
</evidence>
<dbReference type="PANTHER" id="PTHR11941:SF54">
    <property type="entry name" value="ENOYL-COA HYDRATASE, MITOCHONDRIAL"/>
    <property type="match status" value="1"/>
</dbReference>
<reference evidence="5" key="1">
    <citation type="journal article" date="2002" name="DNA Res.">
        <title>Complete genomic sequence of nitrogen-fixing symbiotic bacterium Bradyrhizobium japonicum USDA110.</title>
        <authorList>
            <person name="Kaneko T."/>
            <person name="Nakamura Y."/>
            <person name="Sato S."/>
            <person name="Minamisawa K."/>
            <person name="Uchiumi T."/>
            <person name="Sasamoto S."/>
            <person name="Watanabe A."/>
            <person name="Idesawa K."/>
            <person name="Iriguchi M."/>
            <person name="Kawashima K."/>
            <person name="Kohara M."/>
            <person name="Matsumoto M."/>
            <person name="Shimpo S."/>
            <person name="Tsuruoka H."/>
            <person name="Wada T."/>
            <person name="Yamada M."/>
            <person name="Tabata S."/>
        </authorList>
    </citation>
    <scope>NUCLEOTIDE SEQUENCE [LARGE SCALE GENOMIC DNA]</scope>
    <source>
        <strain evidence="5">JCM 10833 / BCRC 13528 / IAM 13628 / NBRC 14792 / USDA 110</strain>
    </source>
</reference>
<dbReference type="SUPFAM" id="SSF52096">
    <property type="entry name" value="ClpP/crotonase"/>
    <property type="match status" value="1"/>
</dbReference>
<feature type="region of interest" description="Disordered" evidence="3">
    <location>
        <begin position="1"/>
        <end position="23"/>
    </location>
</feature>